<dbReference type="Proteomes" id="UP001400965">
    <property type="component" value="Unassembled WGS sequence"/>
</dbReference>
<dbReference type="RefSeq" id="WP_346044399.1">
    <property type="nucleotide sequence ID" value="NZ_BAAACP010000007.1"/>
</dbReference>
<dbReference type="PROSITE" id="PS01228">
    <property type="entry name" value="COF_1"/>
    <property type="match status" value="1"/>
</dbReference>
<comment type="caution">
    <text evidence="1">The sequence shown here is derived from an EMBL/GenBank/DDBJ whole genome shotgun (WGS) entry which is preliminary data.</text>
</comment>
<reference evidence="1 2" key="1">
    <citation type="journal article" date="2019" name="Int. J. Syst. Evol. Microbiol.">
        <title>The Global Catalogue of Microorganisms (GCM) 10K type strain sequencing project: providing services to taxonomists for standard genome sequencing and annotation.</title>
        <authorList>
            <consortium name="The Broad Institute Genomics Platform"/>
            <consortium name="The Broad Institute Genome Sequencing Center for Infectious Disease"/>
            <person name="Wu L."/>
            <person name="Ma J."/>
        </authorList>
    </citation>
    <scope>NUCLEOTIDE SEQUENCE [LARGE SCALE GENOMIC DNA]</scope>
    <source>
        <strain evidence="1 2">JCM 6486</strain>
    </source>
</reference>
<evidence type="ECO:0000313" key="1">
    <source>
        <dbReference type="EMBL" id="GAA0863764.1"/>
    </source>
</evidence>
<dbReference type="PANTHER" id="PTHR10000">
    <property type="entry name" value="PHOSPHOSERINE PHOSPHATASE"/>
    <property type="match status" value="1"/>
</dbReference>
<dbReference type="SUPFAM" id="SSF56784">
    <property type="entry name" value="HAD-like"/>
    <property type="match status" value="1"/>
</dbReference>
<dbReference type="NCBIfam" id="TIGR01484">
    <property type="entry name" value="HAD-SF-IIB"/>
    <property type="match status" value="1"/>
</dbReference>
<keyword evidence="2" id="KW-1185">Reference proteome</keyword>
<dbReference type="Gene3D" id="3.40.50.1000">
    <property type="entry name" value="HAD superfamily/HAD-like"/>
    <property type="match status" value="1"/>
</dbReference>
<dbReference type="SFLD" id="SFLDG01144">
    <property type="entry name" value="C2.B.4:_PGP_Like"/>
    <property type="match status" value="1"/>
</dbReference>
<dbReference type="PANTHER" id="PTHR10000:SF8">
    <property type="entry name" value="HAD SUPERFAMILY HYDROLASE-LIKE, TYPE 3"/>
    <property type="match status" value="1"/>
</dbReference>
<dbReference type="SFLD" id="SFLDS00003">
    <property type="entry name" value="Haloacid_Dehalogenase"/>
    <property type="match status" value="1"/>
</dbReference>
<dbReference type="Pfam" id="PF08282">
    <property type="entry name" value="Hydrolase_3"/>
    <property type="match status" value="1"/>
</dbReference>
<name>A0ABN1M3E1_9FIRM</name>
<sequence length="270" mass="31157">MVKLIATDMDGTLLNSNHEIPNDFKETIEALKERNIIFAISTGRNYLDIVYKFNEYKDELLFICENGTAIYYKDKCIYSKFLEKSTVEKLVKIGRDVKDAYPVLCGTKGLYLENNEAIELLNIHFPMNVPVIKVDSLLDVDDVIFKVNMFDMKDAETNSYSRFKKENIENVTLTPSGKYWLDMYSLGANKGIAIKKVQEMFDISYEETMVFGDHLNDIEMMKSAYYSYAMKNGHDDVKKIANFETKYTNEECGVTKTIQEEVIQKETLAL</sequence>
<dbReference type="EMBL" id="BAAACP010000007">
    <property type="protein sequence ID" value="GAA0863764.1"/>
    <property type="molecule type" value="Genomic_DNA"/>
</dbReference>
<gene>
    <name evidence="1" type="ORF">GCM10008917_14590</name>
</gene>
<evidence type="ECO:0000313" key="2">
    <source>
        <dbReference type="Proteomes" id="UP001400965"/>
    </source>
</evidence>
<keyword evidence="1" id="KW-0378">Hydrolase</keyword>
<organism evidence="1 2">
    <name type="scientific">Paraclostridium tenue</name>
    <dbReference type="NCBI Taxonomy" id="1737"/>
    <lineage>
        <taxon>Bacteria</taxon>
        <taxon>Bacillati</taxon>
        <taxon>Bacillota</taxon>
        <taxon>Clostridia</taxon>
        <taxon>Peptostreptococcales</taxon>
        <taxon>Peptostreptococcaceae</taxon>
        <taxon>Paraclostridium</taxon>
    </lineage>
</organism>
<dbReference type="NCBIfam" id="TIGR00099">
    <property type="entry name" value="Cof-subfamily"/>
    <property type="match status" value="1"/>
</dbReference>
<dbReference type="InterPro" id="IPR023214">
    <property type="entry name" value="HAD_sf"/>
</dbReference>
<dbReference type="InterPro" id="IPR000150">
    <property type="entry name" value="Cof"/>
</dbReference>
<dbReference type="InterPro" id="IPR036412">
    <property type="entry name" value="HAD-like_sf"/>
</dbReference>
<protein>
    <submittedName>
        <fullName evidence="1">HAD family hydrolase</fullName>
    </submittedName>
</protein>
<proteinExistence type="predicted"/>
<dbReference type="SFLD" id="SFLDG01140">
    <property type="entry name" value="C2.B:_Phosphomannomutase_and_P"/>
    <property type="match status" value="1"/>
</dbReference>
<dbReference type="InterPro" id="IPR006379">
    <property type="entry name" value="HAD-SF_hydro_IIB"/>
</dbReference>
<dbReference type="Gene3D" id="3.30.1240.10">
    <property type="match status" value="1"/>
</dbReference>
<dbReference type="GO" id="GO:0016787">
    <property type="term" value="F:hydrolase activity"/>
    <property type="evidence" value="ECO:0007669"/>
    <property type="project" value="UniProtKB-KW"/>
</dbReference>
<accession>A0ABN1M3E1</accession>